<dbReference type="GO" id="GO:0042274">
    <property type="term" value="P:ribosomal small subunit biogenesis"/>
    <property type="evidence" value="ECO:0007669"/>
    <property type="project" value="TreeGrafter"/>
</dbReference>
<evidence type="ECO:0000256" key="1">
    <source>
        <dbReference type="ARBA" id="ARBA00007820"/>
    </source>
</evidence>
<name>A0A2P2KXK2_RHIMU</name>
<reference evidence="5" key="1">
    <citation type="submission" date="2018-02" db="EMBL/GenBank/DDBJ databases">
        <title>Rhizophora mucronata_Transcriptome.</title>
        <authorList>
            <person name="Meera S.P."/>
            <person name="Sreeshan A."/>
            <person name="Augustine A."/>
        </authorList>
    </citation>
    <scope>NUCLEOTIDE SEQUENCE</scope>
    <source>
        <tissue evidence="5">Leaf</tissue>
    </source>
</reference>
<dbReference type="InterPro" id="IPR000554">
    <property type="entry name" value="Ribosomal_eS7"/>
</dbReference>
<protein>
    <recommendedName>
        <fullName evidence="4">40S ribosomal protein S7</fullName>
    </recommendedName>
</protein>
<evidence type="ECO:0000256" key="3">
    <source>
        <dbReference type="ARBA" id="ARBA00023274"/>
    </source>
</evidence>
<organism evidence="5">
    <name type="scientific">Rhizophora mucronata</name>
    <name type="common">Asiatic mangrove</name>
    <dbReference type="NCBI Taxonomy" id="61149"/>
    <lineage>
        <taxon>Eukaryota</taxon>
        <taxon>Viridiplantae</taxon>
        <taxon>Streptophyta</taxon>
        <taxon>Embryophyta</taxon>
        <taxon>Tracheophyta</taxon>
        <taxon>Spermatophyta</taxon>
        <taxon>Magnoliopsida</taxon>
        <taxon>eudicotyledons</taxon>
        <taxon>Gunneridae</taxon>
        <taxon>Pentapetalae</taxon>
        <taxon>rosids</taxon>
        <taxon>fabids</taxon>
        <taxon>Malpighiales</taxon>
        <taxon>Rhizophoraceae</taxon>
        <taxon>Rhizophora</taxon>
    </lineage>
</organism>
<dbReference type="PANTHER" id="PTHR11278">
    <property type="entry name" value="40S RIBOSOMAL PROTEIN S7"/>
    <property type="match status" value="1"/>
</dbReference>
<evidence type="ECO:0000256" key="2">
    <source>
        <dbReference type="ARBA" id="ARBA00022980"/>
    </source>
</evidence>
<sequence length="124" mass="14421">MVLLSAKWSQPREDRVAFYKELSYAGKSCALRGLCSSNISMFKLEFSRCLQQKRRPKNTRMLIPLNLRRQLLSQMDISGNSKAVVVYVPYRLRKAFRKIHSHLVRELEKKFNGKVCVVLLSTCL</sequence>
<dbReference type="AlphaFoldDB" id="A0A2P2KXK2"/>
<dbReference type="PANTHER" id="PTHR11278:SF0">
    <property type="entry name" value="SMALL RIBOSOMAL SUBUNIT PROTEIN ES7"/>
    <property type="match status" value="1"/>
</dbReference>
<dbReference type="GO" id="GO:0030686">
    <property type="term" value="C:90S preribosome"/>
    <property type="evidence" value="ECO:0007669"/>
    <property type="project" value="TreeGrafter"/>
</dbReference>
<keyword evidence="2 4" id="KW-0689">Ribosomal protein</keyword>
<dbReference type="GO" id="GO:0032040">
    <property type="term" value="C:small-subunit processome"/>
    <property type="evidence" value="ECO:0007669"/>
    <property type="project" value="TreeGrafter"/>
</dbReference>
<proteinExistence type="inferred from homology"/>
<evidence type="ECO:0000313" key="5">
    <source>
        <dbReference type="EMBL" id="MBX10461.1"/>
    </source>
</evidence>
<dbReference type="GO" id="GO:0022627">
    <property type="term" value="C:cytosolic small ribosomal subunit"/>
    <property type="evidence" value="ECO:0007669"/>
    <property type="project" value="TreeGrafter"/>
</dbReference>
<comment type="similarity">
    <text evidence="1 4">Belongs to the eukaryotic ribosomal protein eS7 family.</text>
</comment>
<evidence type="ECO:0000256" key="4">
    <source>
        <dbReference type="RuleBase" id="RU364105"/>
    </source>
</evidence>
<keyword evidence="3 4" id="KW-0687">Ribonucleoprotein</keyword>
<dbReference type="GO" id="GO:0006364">
    <property type="term" value="P:rRNA processing"/>
    <property type="evidence" value="ECO:0007669"/>
    <property type="project" value="TreeGrafter"/>
</dbReference>
<dbReference type="EMBL" id="GGEC01029977">
    <property type="protein sequence ID" value="MBX10461.1"/>
    <property type="molecule type" value="Transcribed_RNA"/>
</dbReference>
<dbReference type="Pfam" id="PF01251">
    <property type="entry name" value="Ribosomal_S7e"/>
    <property type="match status" value="1"/>
</dbReference>
<accession>A0A2P2KXK2</accession>
<dbReference type="GO" id="GO:0003735">
    <property type="term" value="F:structural constituent of ribosome"/>
    <property type="evidence" value="ECO:0007669"/>
    <property type="project" value="InterPro"/>
</dbReference>
<dbReference type="GO" id="GO:0006412">
    <property type="term" value="P:translation"/>
    <property type="evidence" value="ECO:0007669"/>
    <property type="project" value="InterPro"/>
</dbReference>